<proteinExistence type="predicted"/>
<evidence type="ECO:0000313" key="1">
    <source>
        <dbReference type="EMBL" id="PNS91564.1"/>
    </source>
</evidence>
<dbReference type="EMBL" id="CM009308">
    <property type="protein sequence ID" value="PNS91564.1"/>
    <property type="molecule type" value="Genomic_DNA"/>
</dbReference>
<name>A0A2K1WSR0_POPTR</name>
<evidence type="ECO:0000313" key="2">
    <source>
        <dbReference type="Proteomes" id="UP000006729"/>
    </source>
</evidence>
<keyword evidence="2" id="KW-1185">Reference proteome</keyword>
<dbReference type="InParanoid" id="A0A2K1WSR0"/>
<dbReference type="AlphaFoldDB" id="A0A2K1WSR0"/>
<reference evidence="1 2" key="1">
    <citation type="journal article" date="2006" name="Science">
        <title>The genome of black cottonwood, Populus trichocarpa (Torr. &amp; Gray).</title>
        <authorList>
            <person name="Tuskan G.A."/>
            <person name="Difazio S."/>
            <person name="Jansson S."/>
            <person name="Bohlmann J."/>
            <person name="Grigoriev I."/>
            <person name="Hellsten U."/>
            <person name="Putnam N."/>
            <person name="Ralph S."/>
            <person name="Rombauts S."/>
            <person name="Salamov A."/>
            <person name="Schein J."/>
            <person name="Sterck L."/>
            <person name="Aerts A."/>
            <person name="Bhalerao R.R."/>
            <person name="Bhalerao R.P."/>
            <person name="Blaudez D."/>
            <person name="Boerjan W."/>
            <person name="Brun A."/>
            <person name="Brunner A."/>
            <person name="Busov V."/>
            <person name="Campbell M."/>
            <person name="Carlson J."/>
            <person name="Chalot M."/>
            <person name="Chapman J."/>
            <person name="Chen G.L."/>
            <person name="Cooper D."/>
            <person name="Coutinho P.M."/>
            <person name="Couturier J."/>
            <person name="Covert S."/>
            <person name="Cronk Q."/>
            <person name="Cunningham R."/>
            <person name="Davis J."/>
            <person name="Degroeve S."/>
            <person name="Dejardin A."/>
            <person name="Depamphilis C."/>
            <person name="Detter J."/>
            <person name="Dirks B."/>
            <person name="Dubchak I."/>
            <person name="Duplessis S."/>
            <person name="Ehlting J."/>
            <person name="Ellis B."/>
            <person name="Gendler K."/>
            <person name="Goodstein D."/>
            <person name="Gribskov M."/>
            <person name="Grimwood J."/>
            <person name="Groover A."/>
            <person name="Gunter L."/>
            <person name="Hamberger B."/>
            <person name="Heinze B."/>
            <person name="Helariutta Y."/>
            <person name="Henrissat B."/>
            <person name="Holligan D."/>
            <person name="Holt R."/>
            <person name="Huang W."/>
            <person name="Islam-Faridi N."/>
            <person name="Jones S."/>
            <person name="Jones-Rhoades M."/>
            <person name="Jorgensen R."/>
            <person name="Joshi C."/>
            <person name="Kangasjarvi J."/>
            <person name="Karlsson J."/>
            <person name="Kelleher C."/>
            <person name="Kirkpatrick R."/>
            <person name="Kirst M."/>
            <person name="Kohler A."/>
            <person name="Kalluri U."/>
            <person name="Larimer F."/>
            <person name="Leebens-Mack J."/>
            <person name="Leple J.C."/>
            <person name="Locascio P."/>
            <person name="Lou Y."/>
            <person name="Lucas S."/>
            <person name="Martin F."/>
            <person name="Montanini B."/>
            <person name="Napoli C."/>
            <person name="Nelson D.R."/>
            <person name="Nelson C."/>
            <person name="Nieminen K."/>
            <person name="Nilsson O."/>
            <person name="Pereda V."/>
            <person name="Peter G."/>
            <person name="Philippe R."/>
            <person name="Pilate G."/>
            <person name="Poliakov A."/>
            <person name="Razumovskaya J."/>
            <person name="Richardson P."/>
            <person name="Rinaldi C."/>
            <person name="Ritland K."/>
            <person name="Rouze P."/>
            <person name="Ryaboy D."/>
            <person name="Schmutz J."/>
            <person name="Schrader J."/>
            <person name="Segerman B."/>
            <person name="Shin H."/>
            <person name="Siddiqui A."/>
            <person name="Sterky F."/>
            <person name="Terry A."/>
            <person name="Tsai C.J."/>
            <person name="Uberbacher E."/>
            <person name="Unneberg P."/>
            <person name="Vahala J."/>
            <person name="Wall K."/>
            <person name="Wessler S."/>
            <person name="Yang G."/>
            <person name="Yin T."/>
            <person name="Douglas C."/>
            <person name="Marra M."/>
            <person name="Sandberg G."/>
            <person name="Van de Peer Y."/>
            <person name="Rokhsar D."/>
        </authorList>
    </citation>
    <scope>NUCLEOTIDE SEQUENCE [LARGE SCALE GENOMIC DNA]</scope>
    <source>
        <strain evidence="2">cv. Nisqually</strain>
    </source>
</reference>
<dbReference type="Proteomes" id="UP000006729">
    <property type="component" value="Chromosome 19"/>
</dbReference>
<gene>
    <name evidence="1" type="ORF">POPTR_019G114700</name>
</gene>
<protein>
    <submittedName>
        <fullName evidence="1">Uncharacterized protein</fullName>
    </submittedName>
</protein>
<sequence>MLLEREPSTSITITWYLSYKYKKKKISETMFLLQDLNMERSGDCDVATVLHMVIPKQFLVSSEATDAKTHNIA</sequence>
<organism evidence="1 2">
    <name type="scientific">Populus trichocarpa</name>
    <name type="common">Western balsam poplar</name>
    <name type="synonym">Populus balsamifera subsp. trichocarpa</name>
    <dbReference type="NCBI Taxonomy" id="3694"/>
    <lineage>
        <taxon>Eukaryota</taxon>
        <taxon>Viridiplantae</taxon>
        <taxon>Streptophyta</taxon>
        <taxon>Embryophyta</taxon>
        <taxon>Tracheophyta</taxon>
        <taxon>Spermatophyta</taxon>
        <taxon>Magnoliopsida</taxon>
        <taxon>eudicotyledons</taxon>
        <taxon>Gunneridae</taxon>
        <taxon>Pentapetalae</taxon>
        <taxon>rosids</taxon>
        <taxon>fabids</taxon>
        <taxon>Malpighiales</taxon>
        <taxon>Salicaceae</taxon>
        <taxon>Saliceae</taxon>
        <taxon>Populus</taxon>
    </lineage>
</organism>
<accession>A0A2K1WSR0</accession>